<protein>
    <submittedName>
        <fullName evidence="1">Putative phosphonate metabolism protein</fullName>
    </submittedName>
</protein>
<dbReference type="Proteomes" id="UP000051184">
    <property type="component" value="Unassembled WGS sequence"/>
</dbReference>
<keyword evidence="2" id="KW-1185">Reference proteome</keyword>
<dbReference type="NCBIfam" id="TIGR03223">
    <property type="entry name" value="Phn_opern_protn"/>
    <property type="match status" value="1"/>
</dbReference>
<dbReference type="OrthoDB" id="4954742at2"/>
<evidence type="ECO:0000313" key="1">
    <source>
        <dbReference type="EMBL" id="CUK27395.1"/>
    </source>
</evidence>
<dbReference type="EMBL" id="CYUE01000022">
    <property type="protein sequence ID" value="CUK27395.1"/>
    <property type="molecule type" value="Genomic_DNA"/>
</dbReference>
<evidence type="ECO:0000313" key="2">
    <source>
        <dbReference type="Proteomes" id="UP000051184"/>
    </source>
</evidence>
<dbReference type="RefSeq" id="WP_058316301.1">
    <property type="nucleotide sequence ID" value="NZ_CYTO01000007.1"/>
</dbReference>
<dbReference type="Gene3D" id="3.90.1140.10">
    <property type="entry name" value="Cyclic phosphodiesterase"/>
    <property type="match status" value="1"/>
</dbReference>
<dbReference type="PIRSF" id="PIRSF033328">
    <property type="entry name" value="Phest_Mll4975"/>
    <property type="match status" value="1"/>
</dbReference>
<dbReference type="InterPro" id="IPR009389">
    <property type="entry name" value="DUF1045"/>
</dbReference>
<gene>
    <name evidence="1" type="ORF">TA5114_03223</name>
</gene>
<dbReference type="Pfam" id="PF06299">
    <property type="entry name" value="DUF1045"/>
    <property type="match status" value="1"/>
</dbReference>
<sequence length="230" mass="25686">MEFQRYAIYYTAPNGALADFGAAWLGWDIATGLPVQHPIVHGLQDDVSEITQTPRKYGFHGTIKPPFRLASGTTAAALAERVKTLCSVEQPFALDGLKLSRLGRFLALTIEGDATPLANLASTMVKELDVFRAPPTEMELEKRRKANLSEQQEQYLMQWGYPYVMDEFRFHLTLTGRLETNRAAALQEILEPVLEGTLPTPFKVDDLTLAGEDMSGRFHEIQRFKLAGEG</sequence>
<name>A0A0P1IV04_9RHOB</name>
<accession>A0A0P1IV04</accession>
<dbReference type="AlphaFoldDB" id="A0A0P1IV04"/>
<organism evidence="1 2">
    <name type="scientific">Cognatishimia activa</name>
    <dbReference type="NCBI Taxonomy" id="1715691"/>
    <lineage>
        <taxon>Bacteria</taxon>
        <taxon>Pseudomonadati</taxon>
        <taxon>Pseudomonadota</taxon>
        <taxon>Alphaproteobacteria</taxon>
        <taxon>Rhodobacterales</taxon>
        <taxon>Paracoccaceae</taxon>
        <taxon>Cognatishimia</taxon>
    </lineage>
</organism>
<dbReference type="STRING" id="1715691.TA5113_00596"/>
<reference evidence="2" key="1">
    <citation type="submission" date="2015-09" db="EMBL/GenBank/DDBJ databases">
        <authorList>
            <person name="Rodrigo-Torres Lidia"/>
            <person name="Arahal R.David."/>
        </authorList>
    </citation>
    <scope>NUCLEOTIDE SEQUENCE [LARGE SCALE GENOMIC DNA]</scope>
    <source>
        <strain evidence="2">CECT 5114</strain>
    </source>
</reference>
<proteinExistence type="predicted"/>